<dbReference type="EMBL" id="CP051680">
    <property type="protein sequence ID" value="QJD86026.1"/>
    <property type="molecule type" value="Genomic_DNA"/>
</dbReference>
<feature type="transmembrane region" description="Helical" evidence="1">
    <location>
        <begin position="14"/>
        <end position="34"/>
    </location>
</feature>
<organism evidence="2 3">
    <name type="scientific">Cohnella herbarum</name>
    <dbReference type="NCBI Taxonomy" id="2728023"/>
    <lineage>
        <taxon>Bacteria</taxon>
        <taxon>Bacillati</taxon>
        <taxon>Bacillota</taxon>
        <taxon>Bacilli</taxon>
        <taxon>Bacillales</taxon>
        <taxon>Paenibacillaceae</taxon>
        <taxon>Cohnella</taxon>
    </lineage>
</organism>
<feature type="transmembrane region" description="Helical" evidence="1">
    <location>
        <begin position="126"/>
        <end position="145"/>
    </location>
</feature>
<proteinExistence type="predicted"/>
<feature type="transmembrane region" description="Helical" evidence="1">
    <location>
        <begin position="292"/>
        <end position="315"/>
    </location>
</feature>
<evidence type="ECO:0008006" key="4">
    <source>
        <dbReference type="Google" id="ProtNLM"/>
    </source>
</evidence>
<feature type="transmembrane region" description="Helical" evidence="1">
    <location>
        <begin position="352"/>
        <end position="370"/>
    </location>
</feature>
<accession>A0A7Z2VN13</accession>
<feature type="transmembrane region" description="Helical" evidence="1">
    <location>
        <begin position="63"/>
        <end position="88"/>
    </location>
</feature>
<evidence type="ECO:0000313" key="2">
    <source>
        <dbReference type="EMBL" id="QJD86026.1"/>
    </source>
</evidence>
<keyword evidence="1" id="KW-0812">Transmembrane</keyword>
<feature type="transmembrane region" description="Helical" evidence="1">
    <location>
        <begin position="229"/>
        <end position="253"/>
    </location>
</feature>
<protein>
    <recommendedName>
        <fullName evidence="4">Glycosyltransferase RgtA/B/C/D-like domain-containing protein</fullName>
    </recommendedName>
</protein>
<dbReference type="AlphaFoldDB" id="A0A7Z2VN13"/>
<gene>
    <name evidence="2" type="ORF">HH215_24525</name>
</gene>
<feature type="transmembrane region" description="Helical" evidence="1">
    <location>
        <begin position="94"/>
        <end position="114"/>
    </location>
</feature>
<keyword evidence="1" id="KW-0472">Membrane</keyword>
<name>A0A7Z2VN13_9BACL</name>
<reference evidence="2 3" key="1">
    <citation type="submission" date="2020-04" db="EMBL/GenBank/DDBJ databases">
        <title>Genome sequencing of novel species.</title>
        <authorList>
            <person name="Heo J."/>
            <person name="Kim S.-J."/>
            <person name="Kim J.-S."/>
            <person name="Hong S.-B."/>
            <person name="Kwon S.-W."/>
        </authorList>
    </citation>
    <scope>NUCLEOTIDE SEQUENCE [LARGE SCALE GENOMIC DNA]</scope>
    <source>
        <strain evidence="2 3">MFER-1</strain>
    </source>
</reference>
<evidence type="ECO:0000313" key="3">
    <source>
        <dbReference type="Proteomes" id="UP000502248"/>
    </source>
</evidence>
<evidence type="ECO:0000256" key="1">
    <source>
        <dbReference type="SAM" id="Phobius"/>
    </source>
</evidence>
<feature type="transmembrane region" description="Helical" evidence="1">
    <location>
        <begin position="382"/>
        <end position="400"/>
    </location>
</feature>
<keyword evidence="1" id="KW-1133">Transmembrane helix</keyword>
<sequence>MISLSSKQSTFNKLIAWVLFLFISISAFAIGFYVSYIEGYMHLDSASRVANAFYVLYSRDPHLAAIGFVWTPLPSLLDLIVLILYPIIPSLASHSLAAVVVSSVFSGLASVLLFKTGIRYGLPRWLILSIVILYSLNPFIFLFGVNGLSDSPYLYFLLYAMINFTFWMEERDPTKLVKSGFALALAFWTRYEAVPVGAALACAVFIIIWFAVGKAANAKQEKLLLKEQLNYIEATWTLLLLPVVFSGLIWIFFNYTTMGNPLYFLNSEYSNVAQSESLKADANFERVFTSPLLALILCIKKTLWFSVPLLGVLLLRIMNKRLFKWDILVIILVFCSVPALQLLLLMNSSSFAWFRYFMYVYPITIAWLPYELSKVKINFRNCAVVLSSLVVTIGLLSYALTNPIIAPDENAFINFKQGNDIKRIELSRSVAKWLDENVPHGNILTDSAASFMIILNSDYPKRFMITSDYDFKDAVKDPPSSDIDYILVPRLPVYSTINKSYPYLFERGSDWATLYKSFEDPKHQYEWRLYKVEKKEVPVNEGN</sequence>
<dbReference type="RefSeq" id="WP_169282278.1">
    <property type="nucleotide sequence ID" value="NZ_CP051680.1"/>
</dbReference>
<dbReference type="Proteomes" id="UP000502248">
    <property type="component" value="Chromosome"/>
</dbReference>
<feature type="transmembrane region" description="Helical" evidence="1">
    <location>
        <begin position="197"/>
        <end position="217"/>
    </location>
</feature>
<dbReference type="KEGG" id="cheb:HH215_24525"/>
<feature type="transmembrane region" description="Helical" evidence="1">
    <location>
        <begin position="327"/>
        <end position="346"/>
    </location>
</feature>
<keyword evidence="3" id="KW-1185">Reference proteome</keyword>